<evidence type="ECO:0000256" key="1">
    <source>
        <dbReference type="ARBA" id="ARBA00022676"/>
    </source>
</evidence>
<dbReference type="EMBL" id="QUZK01000051">
    <property type="protein sequence ID" value="RFF29244.1"/>
    <property type="molecule type" value="Genomic_DNA"/>
</dbReference>
<keyword evidence="4" id="KW-1185">Reference proteome</keyword>
<dbReference type="CDD" id="cd06533">
    <property type="entry name" value="Glyco_transf_WecG_TagA"/>
    <property type="match status" value="1"/>
</dbReference>
<dbReference type="NCBIfam" id="TIGR00696">
    <property type="entry name" value="wecG_tagA_cpsF"/>
    <property type="match status" value="1"/>
</dbReference>
<dbReference type="PANTHER" id="PTHR34136:SF1">
    <property type="entry name" value="UDP-N-ACETYL-D-MANNOSAMINURONIC ACID TRANSFERASE"/>
    <property type="match status" value="1"/>
</dbReference>
<dbReference type="GO" id="GO:0016758">
    <property type="term" value="F:hexosyltransferase activity"/>
    <property type="evidence" value="ECO:0007669"/>
    <property type="project" value="TreeGrafter"/>
</dbReference>
<proteinExistence type="predicted"/>
<dbReference type="InterPro" id="IPR004629">
    <property type="entry name" value="WecG_TagA_CpsF"/>
</dbReference>
<gene>
    <name evidence="3" type="ORF">DZC52_14170</name>
</gene>
<accession>A0A3E1K6E9</accession>
<dbReference type="OrthoDB" id="9808602at2"/>
<protein>
    <submittedName>
        <fullName evidence="3">Glycosyltransferase</fullName>
    </submittedName>
</protein>
<evidence type="ECO:0000313" key="4">
    <source>
        <dbReference type="Proteomes" id="UP000260351"/>
    </source>
</evidence>
<name>A0A3E1K6E9_9GAMM</name>
<evidence type="ECO:0000256" key="2">
    <source>
        <dbReference type="ARBA" id="ARBA00022679"/>
    </source>
</evidence>
<dbReference type="AlphaFoldDB" id="A0A3E1K6E9"/>
<keyword evidence="1" id="KW-0328">Glycosyltransferase</keyword>
<reference evidence="3 4" key="1">
    <citation type="submission" date="2018-08" db="EMBL/GenBank/DDBJ databases">
        <title>Wenzhouxiangella salilacus sp. nov., a novel bacterium isolated from a saline lake in Xinjiang Province, China.</title>
        <authorList>
            <person name="Han S."/>
        </authorList>
    </citation>
    <scope>NUCLEOTIDE SEQUENCE [LARGE SCALE GENOMIC DNA]</scope>
    <source>
        <strain evidence="3 4">XDB06</strain>
    </source>
</reference>
<sequence length="251" mass="28676">MNNEYDITGFKISNLTLDELLASVLHLVRREGRVAPAVVMSANVHSINSAHKYQWLSRMNERAELVRNDSAGVQLAGRILGVTIKQRMTWADFGWDLAEFCQDNDISMYFLGGREGVANRARSRLVERFPRLRVLGAHHGFFDKTGGDSDRVVNEINQLGPDILVVGFGVPIQERWILENQSRLATRVIMTGGNCFSFLAGIESRAPQWMHQNGLEWLYRLMKEPFRMSRRYILGNPLFLIRVIRQRMGNG</sequence>
<keyword evidence="2 3" id="KW-0808">Transferase</keyword>
<evidence type="ECO:0000313" key="3">
    <source>
        <dbReference type="EMBL" id="RFF29244.1"/>
    </source>
</evidence>
<dbReference type="PANTHER" id="PTHR34136">
    <property type="match status" value="1"/>
</dbReference>
<comment type="caution">
    <text evidence="3">The sequence shown here is derived from an EMBL/GenBank/DDBJ whole genome shotgun (WGS) entry which is preliminary data.</text>
</comment>
<organism evidence="3 4">
    <name type="scientific">Wenzhouxiangella sediminis</name>
    <dbReference type="NCBI Taxonomy" id="1792836"/>
    <lineage>
        <taxon>Bacteria</taxon>
        <taxon>Pseudomonadati</taxon>
        <taxon>Pseudomonadota</taxon>
        <taxon>Gammaproteobacteria</taxon>
        <taxon>Chromatiales</taxon>
        <taxon>Wenzhouxiangellaceae</taxon>
        <taxon>Wenzhouxiangella</taxon>
    </lineage>
</organism>
<dbReference type="Pfam" id="PF03808">
    <property type="entry name" value="Glyco_tran_WecG"/>
    <property type="match status" value="1"/>
</dbReference>
<dbReference type="RefSeq" id="WP_116651799.1">
    <property type="nucleotide sequence ID" value="NZ_QUZK01000051.1"/>
</dbReference>
<dbReference type="Proteomes" id="UP000260351">
    <property type="component" value="Unassembled WGS sequence"/>
</dbReference>